<dbReference type="Gene3D" id="3.90.1200.10">
    <property type="match status" value="1"/>
</dbReference>
<name>A0ABP3RET5_9ACTN</name>
<organism evidence="1 2">
    <name type="scientific">Sporichthya brevicatena</name>
    <dbReference type="NCBI Taxonomy" id="171442"/>
    <lineage>
        <taxon>Bacteria</taxon>
        <taxon>Bacillati</taxon>
        <taxon>Actinomycetota</taxon>
        <taxon>Actinomycetes</taxon>
        <taxon>Sporichthyales</taxon>
        <taxon>Sporichthyaceae</taxon>
        <taxon>Sporichthya</taxon>
    </lineage>
</organism>
<proteinExistence type="predicted"/>
<dbReference type="RefSeq" id="WP_344601242.1">
    <property type="nucleotide sequence ID" value="NZ_BAAAHE010000005.1"/>
</dbReference>
<dbReference type="PANTHER" id="PTHR11012">
    <property type="entry name" value="PROTEIN KINASE-LIKE DOMAIN-CONTAINING"/>
    <property type="match status" value="1"/>
</dbReference>
<sequence>MSTSGPLPTALDGITADWLTAALSVRAPGTVVRSVEVESVIWGTATKVFLRAEYETCPPDGPPAALCLKGGFDDTMRAVAGIGYQVEARFYRDIAALLGDAVPRCWYAAEDPAGNQGLVIVDDLRDTGVVFGGPSVRFDVDQVAQGLATLASVHGRTWQRRGVGSLDWLTVGSMLFRPVVESFLTPAHWDAYQQLPQTGAFDDALRDRDRVDRAVHLLWASDDAAPLSVSHGDPHVGNTYVPADRVPRFLDWQTTCLAPWSDDVAYFLVGALEVEDRRKHEEDLLRHYLDALASAGGEAPSHSEAWDAYRRHHLHGLMFALCPPEMQPAEVCRQMGDRYATAALDHGTLALVLGD</sequence>
<evidence type="ECO:0000313" key="2">
    <source>
        <dbReference type="Proteomes" id="UP001500957"/>
    </source>
</evidence>
<accession>A0ABP3RET5</accession>
<keyword evidence="2" id="KW-1185">Reference proteome</keyword>
<dbReference type="SUPFAM" id="SSF56112">
    <property type="entry name" value="Protein kinase-like (PK-like)"/>
    <property type="match status" value="1"/>
</dbReference>
<evidence type="ECO:0000313" key="1">
    <source>
        <dbReference type="EMBL" id="GAA0606083.1"/>
    </source>
</evidence>
<dbReference type="PANTHER" id="PTHR11012:SF30">
    <property type="entry name" value="PROTEIN KINASE-LIKE DOMAIN-CONTAINING"/>
    <property type="match status" value="1"/>
</dbReference>
<dbReference type="EMBL" id="BAAAHE010000005">
    <property type="protein sequence ID" value="GAA0606083.1"/>
    <property type="molecule type" value="Genomic_DNA"/>
</dbReference>
<dbReference type="InterPro" id="IPR011009">
    <property type="entry name" value="Kinase-like_dom_sf"/>
</dbReference>
<comment type="caution">
    <text evidence="1">The sequence shown here is derived from an EMBL/GenBank/DDBJ whole genome shotgun (WGS) entry which is preliminary data.</text>
</comment>
<dbReference type="InterPro" id="IPR004119">
    <property type="entry name" value="EcKL"/>
</dbReference>
<protein>
    <submittedName>
        <fullName evidence="1">Phosphotransferase</fullName>
    </submittedName>
</protein>
<reference evidence="2" key="1">
    <citation type="journal article" date="2019" name="Int. J. Syst. Evol. Microbiol.">
        <title>The Global Catalogue of Microorganisms (GCM) 10K type strain sequencing project: providing services to taxonomists for standard genome sequencing and annotation.</title>
        <authorList>
            <consortium name="The Broad Institute Genomics Platform"/>
            <consortium name="The Broad Institute Genome Sequencing Center for Infectious Disease"/>
            <person name="Wu L."/>
            <person name="Ma J."/>
        </authorList>
    </citation>
    <scope>NUCLEOTIDE SEQUENCE [LARGE SCALE GENOMIC DNA]</scope>
    <source>
        <strain evidence="2">JCM 10671</strain>
    </source>
</reference>
<gene>
    <name evidence="1" type="ORF">GCM10009547_05030</name>
</gene>
<dbReference type="Pfam" id="PF02958">
    <property type="entry name" value="EcKL"/>
    <property type="match status" value="1"/>
</dbReference>
<dbReference type="Proteomes" id="UP001500957">
    <property type="component" value="Unassembled WGS sequence"/>
</dbReference>